<organism evidence="1 2">
    <name type="scientific">Artomyces pyxidatus</name>
    <dbReference type="NCBI Taxonomy" id="48021"/>
    <lineage>
        <taxon>Eukaryota</taxon>
        <taxon>Fungi</taxon>
        <taxon>Dikarya</taxon>
        <taxon>Basidiomycota</taxon>
        <taxon>Agaricomycotina</taxon>
        <taxon>Agaricomycetes</taxon>
        <taxon>Russulales</taxon>
        <taxon>Auriscalpiaceae</taxon>
        <taxon>Artomyces</taxon>
    </lineage>
</organism>
<gene>
    <name evidence="1" type="ORF">BV25DRAFT_1918912</name>
</gene>
<sequence>MSDAFKKIDSIFGELTQSSSLTQDRVWGLYQKHRGRSPTALNTWNLYQGYWARHENEERQRLQDGQGDPDGCDENYADQSSTSSSGHGTIKRCYEKFKTAYPATYSEILQKDLEVVDLEGPPKTMAARQRDFEKMCARWQIEADRACSINQFECAILLAGGIVNSDIGLGKIITTDGASQFFPRVMNMDQDETLGHFKSTIYHAISTATLEQRAVRVQDHAPEAQDVKSLLLHLFNTARPRAIASRSLPWTKMANTLHASGLVLVNYPEDVARPGSGAGKGISSLRMCEMRSLLFSMTRPEEDLRLRFESRKNRGDTAVIKCIAPRPTSSSHFGWVMHASGKITWNGAARRTGPSNEEEEKYWKDVQGNQGDSVNDRRSEADDGTYKIGLRTSSRRPGSRARSVGSREDSPDQSLTLEEDQTMLVEPSLPPPQPLAGHTSRTNDQAFRRLSPADNPPSMRLVSGESLIRHRPQTTSQVEDIASSDDMDSLPNHRPAKRVRWDNPVKHELDVVSGW</sequence>
<proteinExistence type="predicted"/>
<keyword evidence="2" id="KW-1185">Reference proteome</keyword>
<evidence type="ECO:0000313" key="1">
    <source>
        <dbReference type="EMBL" id="KAI0059005.1"/>
    </source>
</evidence>
<protein>
    <submittedName>
        <fullName evidence="1">Uncharacterized protein</fullName>
    </submittedName>
</protein>
<dbReference type="EMBL" id="MU277230">
    <property type="protein sequence ID" value="KAI0059005.1"/>
    <property type="molecule type" value="Genomic_DNA"/>
</dbReference>
<evidence type="ECO:0000313" key="2">
    <source>
        <dbReference type="Proteomes" id="UP000814140"/>
    </source>
</evidence>
<accession>A0ACB8SSC7</accession>
<dbReference type="Proteomes" id="UP000814140">
    <property type="component" value="Unassembled WGS sequence"/>
</dbReference>
<reference evidence="1" key="2">
    <citation type="journal article" date="2022" name="New Phytol.">
        <title>Evolutionary transition to the ectomycorrhizal habit in the genomes of a hyperdiverse lineage of mushroom-forming fungi.</title>
        <authorList>
            <person name="Looney B."/>
            <person name="Miyauchi S."/>
            <person name="Morin E."/>
            <person name="Drula E."/>
            <person name="Courty P.E."/>
            <person name="Kohler A."/>
            <person name="Kuo A."/>
            <person name="LaButti K."/>
            <person name="Pangilinan J."/>
            <person name="Lipzen A."/>
            <person name="Riley R."/>
            <person name="Andreopoulos W."/>
            <person name="He G."/>
            <person name="Johnson J."/>
            <person name="Nolan M."/>
            <person name="Tritt A."/>
            <person name="Barry K.W."/>
            <person name="Grigoriev I.V."/>
            <person name="Nagy L.G."/>
            <person name="Hibbett D."/>
            <person name="Henrissat B."/>
            <person name="Matheny P.B."/>
            <person name="Labbe J."/>
            <person name="Martin F.M."/>
        </authorList>
    </citation>
    <scope>NUCLEOTIDE SEQUENCE</scope>
    <source>
        <strain evidence="1">HHB10654</strain>
    </source>
</reference>
<name>A0ACB8SSC7_9AGAM</name>
<reference evidence="1" key="1">
    <citation type="submission" date="2021-03" db="EMBL/GenBank/DDBJ databases">
        <authorList>
            <consortium name="DOE Joint Genome Institute"/>
            <person name="Ahrendt S."/>
            <person name="Looney B.P."/>
            <person name="Miyauchi S."/>
            <person name="Morin E."/>
            <person name="Drula E."/>
            <person name="Courty P.E."/>
            <person name="Chicoki N."/>
            <person name="Fauchery L."/>
            <person name="Kohler A."/>
            <person name="Kuo A."/>
            <person name="Labutti K."/>
            <person name="Pangilinan J."/>
            <person name="Lipzen A."/>
            <person name="Riley R."/>
            <person name="Andreopoulos W."/>
            <person name="He G."/>
            <person name="Johnson J."/>
            <person name="Barry K.W."/>
            <person name="Grigoriev I.V."/>
            <person name="Nagy L."/>
            <person name="Hibbett D."/>
            <person name="Henrissat B."/>
            <person name="Matheny P.B."/>
            <person name="Labbe J."/>
            <person name="Martin F."/>
        </authorList>
    </citation>
    <scope>NUCLEOTIDE SEQUENCE</scope>
    <source>
        <strain evidence="1">HHB10654</strain>
    </source>
</reference>
<comment type="caution">
    <text evidence="1">The sequence shown here is derived from an EMBL/GenBank/DDBJ whole genome shotgun (WGS) entry which is preliminary data.</text>
</comment>